<dbReference type="Gene3D" id="3.40.50.300">
    <property type="entry name" value="P-loop containing nucleotide triphosphate hydrolases"/>
    <property type="match status" value="1"/>
</dbReference>
<dbReference type="SUPFAM" id="SSF52540">
    <property type="entry name" value="P-loop containing nucleoside triphosphate hydrolases"/>
    <property type="match status" value="1"/>
</dbReference>
<evidence type="ECO:0000313" key="1">
    <source>
        <dbReference type="EMBL" id="CAD9345449.1"/>
    </source>
</evidence>
<reference evidence="1" key="1">
    <citation type="submission" date="2021-01" db="EMBL/GenBank/DDBJ databases">
        <authorList>
            <person name="Corre E."/>
            <person name="Pelletier E."/>
            <person name="Niang G."/>
            <person name="Scheremetjew M."/>
            <person name="Finn R."/>
            <person name="Kale V."/>
            <person name="Holt S."/>
            <person name="Cochrane G."/>
            <person name="Meng A."/>
            <person name="Brown T."/>
            <person name="Cohen L."/>
        </authorList>
    </citation>
    <scope>NUCLEOTIDE SEQUENCE</scope>
    <source>
        <strain evidence="1">Pop2</strain>
    </source>
</reference>
<accession>A0A7S2EMF7</accession>
<dbReference type="EMBL" id="HBGN01029251">
    <property type="protein sequence ID" value="CAD9345449.1"/>
    <property type="molecule type" value="Transcribed_RNA"/>
</dbReference>
<dbReference type="InterPro" id="IPR027417">
    <property type="entry name" value="P-loop_NTPase"/>
</dbReference>
<organism evidence="1">
    <name type="scientific">Ditylum brightwellii</name>
    <dbReference type="NCBI Taxonomy" id="49249"/>
    <lineage>
        <taxon>Eukaryota</taxon>
        <taxon>Sar</taxon>
        <taxon>Stramenopiles</taxon>
        <taxon>Ochrophyta</taxon>
        <taxon>Bacillariophyta</taxon>
        <taxon>Mediophyceae</taxon>
        <taxon>Lithodesmiophycidae</taxon>
        <taxon>Lithodesmiales</taxon>
        <taxon>Lithodesmiaceae</taxon>
        <taxon>Ditylum</taxon>
    </lineage>
</organism>
<name>A0A7S2EMF7_9STRA</name>
<evidence type="ECO:0008006" key="2">
    <source>
        <dbReference type="Google" id="ProtNLM"/>
    </source>
</evidence>
<dbReference type="AlphaFoldDB" id="A0A7S2EMF7"/>
<proteinExistence type="predicted"/>
<gene>
    <name evidence="1" type="ORF">DBRI1063_LOCUS18853</name>
</gene>
<sequence>MGFPKCGTTFLYKYLNTSESFILREEHCEMGTKPNKIKDLVFELHHHPHAGNLKMGIKCPREVETEYSLANYGKFFPNADFIVTTRHPVEWFESFYNFIASRLWPNRLPRPEDLIGPCQFGGNPYVCTTGKDSCPIKSRNLCTDRGKFHHALSRFGKTPMSTEREINLLNHHNMSISTSKAKIFLVELNQLNEEIDPIKGNIFRNDLRDFLGLKQDLPPMIPTEKKRKERSDERHEFFINICDAKHAALRHVLLQHGRDASDWIREFFIHSPDVVVSSPDYFVELLRRWGQDPCDGGVPPGNYTEEGVIQ</sequence>
<protein>
    <recommendedName>
        <fullName evidence="2">Sulfotransferase domain-containing protein</fullName>
    </recommendedName>
</protein>